<proteinExistence type="predicted"/>
<feature type="region of interest" description="Disordered" evidence="1">
    <location>
        <begin position="88"/>
        <end position="114"/>
    </location>
</feature>
<dbReference type="AlphaFoldDB" id="A0AAN6EPZ9"/>
<feature type="transmembrane region" description="Helical" evidence="2">
    <location>
        <begin position="6"/>
        <end position="27"/>
    </location>
</feature>
<feature type="transmembrane region" description="Helical" evidence="2">
    <location>
        <begin position="118"/>
        <end position="136"/>
    </location>
</feature>
<feature type="transmembrane region" description="Helical" evidence="2">
    <location>
        <begin position="174"/>
        <end position="191"/>
    </location>
</feature>
<sequence>MNTQQLASYTGTVLGIAATAAGLRAVLRPKEFAASFGLPVDVGVNDIGNGQQHRGSCSRSYFPAHVDHQHAITVTWTKEKEDLNDATNGHRLALPSAPVQGSLPPQETEKDGNNNNPFIPLVGVRTLAVAFCLFVFSTQQNLHAAGVVLLCNMVSMLGDVLICYRQGTAGSTRSHVVAALVFGGLGGFMALQ</sequence>
<reference evidence="3" key="1">
    <citation type="submission" date="2023-01" db="EMBL/GenBank/DDBJ databases">
        <title>Exophiala dermititidis isolated from Cystic Fibrosis Patient.</title>
        <authorList>
            <person name="Kurbessoian T."/>
            <person name="Crocker A."/>
            <person name="Murante D."/>
            <person name="Hogan D.A."/>
            <person name="Stajich J.E."/>
        </authorList>
    </citation>
    <scope>NUCLEOTIDE SEQUENCE</scope>
    <source>
        <strain evidence="3">Ex8</strain>
    </source>
</reference>
<evidence type="ECO:0000256" key="2">
    <source>
        <dbReference type="SAM" id="Phobius"/>
    </source>
</evidence>
<evidence type="ECO:0000313" key="4">
    <source>
        <dbReference type="Proteomes" id="UP001161757"/>
    </source>
</evidence>
<feature type="transmembrane region" description="Helical" evidence="2">
    <location>
        <begin position="142"/>
        <end position="162"/>
    </location>
</feature>
<keyword evidence="2" id="KW-1133">Transmembrane helix</keyword>
<dbReference type="InterPro" id="IPR025363">
    <property type="entry name" value="DUF4267"/>
</dbReference>
<comment type="caution">
    <text evidence="3">The sequence shown here is derived from an EMBL/GenBank/DDBJ whole genome shotgun (WGS) entry which is preliminary data.</text>
</comment>
<dbReference type="Pfam" id="PF14087">
    <property type="entry name" value="DUF4267"/>
    <property type="match status" value="1"/>
</dbReference>
<protein>
    <submittedName>
        <fullName evidence="3">Uncharacterized protein</fullName>
    </submittedName>
</protein>
<dbReference type="EMBL" id="JAJGCB010000019">
    <property type="protein sequence ID" value="KAJ8988196.1"/>
    <property type="molecule type" value="Genomic_DNA"/>
</dbReference>
<organism evidence="3 4">
    <name type="scientific">Exophiala dermatitidis</name>
    <name type="common">Black yeast-like fungus</name>
    <name type="synonym">Wangiella dermatitidis</name>
    <dbReference type="NCBI Taxonomy" id="5970"/>
    <lineage>
        <taxon>Eukaryota</taxon>
        <taxon>Fungi</taxon>
        <taxon>Dikarya</taxon>
        <taxon>Ascomycota</taxon>
        <taxon>Pezizomycotina</taxon>
        <taxon>Eurotiomycetes</taxon>
        <taxon>Chaetothyriomycetidae</taxon>
        <taxon>Chaetothyriales</taxon>
        <taxon>Herpotrichiellaceae</taxon>
        <taxon>Exophiala</taxon>
    </lineage>
</organism>
<name>A0AAN6EPZ9_EXODE</name>
<gene>
    <name evidence="3" type="ORF">HRR80_007613</name>
</gene>
<keyword evidence="2" id="KW-0472">Membrane</keyword>
<evidence type="ECO:0000256" key="1">
    <source>
        <dbReference type="SAM" id="MobiDB-lite"/>
    </source>
</evidence>
<evidence type="ECO:0000313" key="3">
    <source>
        <dbReference type="EMBL" id="KAJ8988196.1"/>
    </source>
</evidence>
<keyword evidence="2" id="KW-0812">Transmembrane</keyword>
<dbReference type="Proteomes" id="UP001161757">
    <property type="component" value="Unassembled WGS sequence"/>
</dbReference>
<accession>A0AAN6EPZ9</accession>